<dbReference type="GO" id="GO:0016324">
    <property type="term" value="C:apical plasma membrane"/>
    <property type="evidence" value="ECO:0007669"/>
    <property type="project" value="TreeGrafter"/>
</dbReference>
<feature type="transmembrane region" description="Helical" evidence="8">
    <location>
        <begin position="93"/>
        <end position="111"/>
    </location>
</feature>
<comment type="subcellular location">
    <subcellularLocation>
        <location evidence="1">Membrane</location>
        <topology evidence="1">Multi-pass membrane protein</topology>
    </subcellularLocation>
</comment>
<organism evidence="10 11">
    <name type="scientific">Gregarina niphandrodes</name>
    <name type="common">Septate eugregarine</name>
    <dbReference type="NCBI Taxonomy" id="110365"/>
    <lineage>
        <taxon>Eukaryota</taxon>
        <taxon>Sar</taxon>
        <taxon>Alveolata</taxon>
        <taxon>Apicomplexa</taxon>
        <taxon>Conoidasida</taxon>
        <taxon>Gregarinasina</taxon>
        <taxon>Eugregarinorida</taxon>
        <taxon>Gregarinidae</taxon>
        <taxon>Gregarina</taxon>
    </lineage>
</organism>
<evidence type="ECO:0000256" key="7">
    <source>
        <dbReference type="SAM" id="MobiDB-lite"/>
    </source>
</evidence>
<evidence type="ECO:0000256" key="5">
    <source>
        <dbReference type="ARBA" id="ARBA00022989"/>
    </source>
</evidence>
<evidence type="ECO:0000256" key="3">
    <source>
        <dbReference type="ARBA" id="ARBA00022448"/>
    </source>
</evidence>
<dbReference type="AlphaFoldDB" id="A0A023B0Q7"/>
<dbReference type="InterPro" id="IPR005829">
    <property type="entry name" value="Sugar_transporter_CS"/>
</dbReference>
<protein>
    <submittedName>
        <fullName evidence="10">Transporter</fullName>
    </submittedName>
</protein>
<feature type="transmembrane region" description="Helical" evidence="8">
    <location>
        <begin position="123"/>
        <end position="140"/>
    </location>
</feature>
<name>A0A023B0Q7_GRENI</name>
<evidence type="ECO:0000259" key="9">
    <source>
        <dbReference type="PROSITE" id="PS50850"/>
    </source>
</evidence>
<keyword evidence="11" id="KW-1185">Reference proteome</keyword>
<dbReference type="RefSeq" id="XP_011132651.1">
    <property type="nucleotide sequence ID" value="XM_011134349.1"/>
</dbReference>
<reference evidence="10" key="1">
    <citation type="submission" date="2013-12" db="EMBL/GenBank/DDBJ databases">
        <authorList>
            <person name="Omoto C.K."/>
            <person name="Sibley D."/>
            <person name="Venepally P."/>
            <person name="Hadjithomas M."/>
            <person name="Karamycheva S."/>
            <person name="Brunk B."/>
            <person name="Roos D."/>
            <person name="Caler E."/>
            <person name="Lorenzi H."/>
        </authorList>
    </citation>
    <scope>NUCLEOTIDE SEQUENCE</scope>
</reference>
<feature type="transmembrane region" description="Helical" evidence="8">
    <location>
        <begin position="188"/>
        <end position="207"/>
    </location>
</feature>
<comment type="similarity">
    <text evidence="2">Belongs to the major facilitator superfamily. Sugar transporter (TC 2.A.1.1) family.</text>
</comment>
<feature type="transmembrane region" description="Helical" evidence="8">
    <location>
        <begin position="451"/>
        <end position="473"/>
    </location>
</feature>
<sequence length="474" mass="49673">MTDSAWGEMSAIKLEAPRALFSSVELRILITVCLTHNCIGYAMGAISPAMEPATSDLKLTDGWRGALGAAALAGNMVGSPMGGWVADAYGRRRCIMSAWTALILGSVLQALSPEVLSLCLARAAVGWAVGAHYAAITTYLSESLNPEYIGRLLSFTEFNFFTGNFMAIAVGALLNAQLNSDSLKWRTTLFLSAIPTLFTLSYFAYCLPESQPWLDAKNKVSRVHDLEANPGIKICNPTTQICNPLVCSRTGHCAVQQDSMPQNAQEGQCAVPEQHGSSPSSSEGMSTGKSIVFVSSFWGSLVVPTYAVSAFAVAIISELGLAMDAFTLNTFLAAAVASGVALGIPLVDFVGRKPLLLLSQWGVAGAFCAMAFLQPLVAGGDRPVAKLALITAFVAFEVLNGCGAPLALVYPAEIFRPEVKGLASGISAMNSRIMAISVIMTMSALLSSVGIASILLGLGIFSAIGALLTHAMAP</sequence>
<gene>
    <name evidence="10" type="ORF">GNI_143270</name>
</gene>
<dbReference type="InterPro" id="IPR050814">
    <property type="entry name" value="Myo-inositol_Transporter"/>
</dbReference>
<dbReference type="Gene3D" id="1.20.1250.20">
    <property type="entry name" value="MFS general substrate transporter like domains"/>
    <property type="match status" value="1"/>
</dbReference>
<dbReference type="InterPro" id="IPR020846">
    <property type="entry name" value="MFS_dom"/>
</dbReference>
<dbReference type="Proteomes" id="UP000019763">
    <property type="component" value="Unassembled WGS sequence"/>
</dbReference>
<dbReference type="GO" id="GO:0005366">
    <property type="term" value="F:myo-inositol:proton symporter activity"/>
    <property type="evidence" value="ECO:0007669"/>
    <property type="project" value="TreeGrafter"/>
</dbReference>
<keyword evidence="5 8" id="KW-1133">Transmembrane helix</keyword>
<feature type="domain" description="Major facilitator superfamily (MFS) profile" evidence="9">
    <location>
        <begin position="28"/>
        <end position="474"/>
    </location>
</feature>
<evidence type="ECO:0000256" key="2">
    <source>
        <dbReference type="ARBA" id="ARBA00010992"/>
    </source>
</evidence>
<evidence type="ECO:0000313" key="10">
    <source>
        <dbReference type="EMBL" id="EZG44827.1"/>
    </source>
</evidence>
<feature type="region of interest" description="Disordered" evidence="7">
    <location>
        <begin position="264"/>
        <end position="284"/>
    </location>
</feature>
<comment type="caution">
    <text evidence="10">The sequence shown here is derived from an EMBL/GenBank/DDBJ whole genome shotgun (WGS) entry which is preliminary data.</text>
</comment>
<dbReference type="OrthoDB" id="6339427at2759"/>
<evidence type="ECO:0000256" key="4">
    <source>
        <dbReference type="ARBA" id="ARBA00022692"/>
    </source>
</evidence>
<evidence type="ECO:0000313" key="11">
    <source>
        <dbReference type="Proteomes" id="UP000019763"/>
    </source>
</evidence>
<dbReference type="PROSITE" id="PS00216">
    <property type="entry name" value="SUGAR_TRANSPORT_1"/>
    <property type="match status" value="2"/>
</dbReference>
<feature type="transmembrane region" description="Helical" evidence="8">
    <location>
        <begin position="66"/>
        <end position="86"/>
    </location>
</feature>
<feature type="transmembrane region" description="Helical" evidence="8">
    <location>
        <begin position="152"/>
        <end position="176"/>
    </location>
</feature>
<dbReference type="InterPro" id="IPR005828">
    <property type="entry name" value="MFS_sugar_transport-like"/>
</dbReference>
<evidence type="ECO:0000256" key="1">
    <source>
        <dbReference type="ARBA" id="ARBA00004141"/>
    </source>
</evidence>
<dbReference type="EMBL" id="AFNH02001059">
    <property type="protein sequence ID" value="EZG44827.1"/>
    <property type="molecule type" value="Genomic_DNA"/>
</dbReference>
<feature type="transmembrane region" description="Helical" evidence="8">
    <location>
        <begin position="328"/>
        <end position="347"/>
    </location>
</feature>
<evidence type="ECO:0000256" key="8">
    <source>
        <dbReference type="SAM" id="Phobius"/>
    </source>
</evidence>
<keyword evidence="6 8" id="KW-0472">Membrane</keyword>
<feature type="transmembrane region" description="Helical" evidence="8">
    <location>
        <begin position="387"/>
        <end position="410"/>
    </location>
</feature>
<dbReference type="PANTHER" id="PTHR48020:SF12">
    <property type="entry name" value="PROTON MYO-INOSITOL COTRANSPORTER"/>
    <property type="match status" value="1"/>
</dbReference>
<dbReference type="InterPro" id="IPR036259">
    <property type="entry name" value="MFS_trans_sf"/>
</dbReference>
<feature type="transmembrane region" description="Helical" evidence="8">
    <location>
        <begin position="291"/>
        <end position="316"/>
    </location>
</feature>
<evidence type="ECO:0000256" key="6">
    <source>
        <dbReference type="ARBA" id="ARBA00023136"/>
    </source>
</evidence>
<dbReference type="Pfam" id="PF00083">
    <property type="entry name" value="Sugar_tr"/>
    <property type="match status" value="1"/>
</dbReference>
<dbReference type="SUPFAM" id="SSF103473">
    <property type="entry name" value="MFS general substrate transporter"/>
    <property type="match status" value="1"/>
</dbReference>
<keyword evidence="4 8" id="KW-0812">Transmembrane</keyword>
<feature type="transmembrane region" description="Helical" evidence="8">
    <location>
        <begin position="354"/>
        <end position="375"/>
    </location>
</feature>
<accession>A0A023B0Q7</accession>
<dbReference type="PROSITE" id="PS50850">
    <property type="entry name" value="MFS"/>
    <property type="match status" value="1"/>
</dbReference>
<proteinExistence type="inferred from homology"/>
<dbReference type="VEuPathDB" id="CryptoDB:GNI_143270"/>
<feature type="transmembrane region" description="Helical" evidence="8">
    <location>
        <begin position="28"/>
        <end position="46"/>
    </location>
</feature>
<dbReference type="GeneID" id="22915078"/>
<keyword evidence="3" id="KW-0813">Transport</keyword>
<dbReference type="eggNOG" id="KOG0254">
    <property type="taxonomic scope" value="Eukaryota"/>
</dbReference>
<dbReference type="PANTHER" id="PTHR48020">
    <property type="entry name" value="PROTON MYO-INOSITOL COTRANSPORTER"/>
    <property type="match status" value="1"/>
</dbReference>